<proteinExistence type="predicted"/>
<dbReference type="AlphaFoldDB" id="I1BWR6"/>
<dbReference type="InParanoid" id="I1BWR6"/>
<reference evidence="1 2" key="1">
    <citation type="journal article" date="2009" name="PLoS Genet.">
        <title>Genomic analysis of the basal lineage fungus Rhizopus oryzae reveals a whole-genome duplication.</title>
        <authorList>
            <person name="Ma L.-J."/>
            <person name="Ibrahim A.S."/>
            <person name="Skory C."/>
            <person name="Grabherr M.G."/>
            <person name="Burger G."/>
            <person name="Butler M."/>
            <person name="Elias M."/>
            <person name="Idnurm A."/>
            <person name="Lang B.F."/>
            <person name="Sone T."/>
            <person name="Abe A."/>
            <person name="Calvo S.E."/>
            <person name="Corrochano L.M."/>
            <person name="Engels R."/>
            <person name="Fu J."/>
            <person name="Hansberg W."/>
            <person name="Kim J.-M."/>
            <person name="Kodira C.D."/>
            <person name="Koehrsen M.J."/>
            <person name="Liu B."/>
            <person name="Miranda-Saavedra D."/>
            <person name="O'Leary S."/>
            <person name="Ortiz-Castellanos L."/>
            <person name="Poulter R."/>
            <person name="Rodriguez-Romero J."/>
            <person name="Ruiz-Herrera J."/>
            <person name="Shen Y.-Q."/>
            <person name="Zeng Q."/>
            <person name="Galagan J."/>
            <person name="Birren B.W."/>
            <person name="Cuomo C.A."/>
            <person name="Wickes B.L."/>
        </authorList>
    </citation>
    <scope>NUCLEOTIDE SEQUENCE [LARGE SCALE GENOMIC DNA]</scope>
    <source>
        <strain evidence="2">RA 99-880 / ATCC MYA-4621 / FGSC 9543 / NRRL 43880</strain>
    </source>
</reference>
<evidence type="ECO:0000313" key="2">
    <source>
        <dbReference type="Proteomes" id="UP000009138"/>
    </source>
</evidence>
<protein>
    <recommendedName>
        <fullName evidence="3">Transposase Tc1-like domain-containing protein</fullName>
    </recommendedName>
</protein>
<name>I1BWR6_RHIO9</name>
<organism evidence="1 2">
    <name type="scientific">Rhizopus delemar (strain RA 99-880 / ATCC MYA-4621 / FGSC 9543 / NRRL 43880)</name>
    <name type="common">Mucormycosis agent</name>
    <name type="synonym">Rhizopus arrhizus var. delemar</name>
    <dbReference type="NCBI Taxonomy" id="246409"/>
    <lineage>
        <taxon>Eukaryota</taxon>
        <taxon>Fungi</taxon>
        <taxon>Fungi incertae sedis</taxon>
        <taxon>Mucoromycota</taxon>
        <taxon>Mucoromycotina</taxon>
        <taxon>Mucoromycetes</taxon>
        <taxon>Mucorales</taxon>
        <taxon>Mucorineae</taxon>
        <taxon>Rhizopodaceae</taxon>
        <taxon>Rhizopus</taxon>
    </lineage>
</organism>
<accession>I1BWR6</accession>
<dbReference type="Proteomes" id="UP000009138">
    <property type="component" value="Unassembled WGS sequence"/>
</dbReference>
<sequence length="121" mass="14064">MAKYLPYMIKKISNFRTAADLFRVARISKWTINRIRKEEKNIKACDRGGRPVVVSKITNAIIRLKFRQGPLRTDSDAQLFLRSLGYSISKLSVRRHCRKLGFESGTKESKIFISCISRKKR</sequence>
<dbReference type="GeneID" id="93612322"/>
<dbReference type="RefSeq" id="XP_067516042.1">
    <property type="nucleotide sequence ID" value="XM_067659941.1"/>
</dbReference>
<dbReference type="EMBL" id="CH476734">
    <property type="protein sequence ID" value="EIE80646.1"/>
    <property type="molecule type" value="Genomic_DNA"/>
</dbReference>
<evidence type="ECO:0000313" key="1">
    <source>
        <dbReference type="EMBL" id="EIE80646.1"/>
    </source>
</evidence>
<dbReference type="VEuPathDB" id="FungiDB:RO3G_05351"/>
<evidence type="ECO:0008006" key="3">
    <source>
        <dbReference type="Google" id="ProtNLM"/>
    </source>
</evidence>
<gene>
    <name evidence="1" type="ORF">RO3G_05351</name>
</gene>
<keyword evidence="2" id="KW-1185">Reference proteome</keyword>